<keyword evidence="1" id="KW-0677">Repeat</keyword>
<reference evidence="7" key="1">
    <citation type="submission" date="2013-09" db="EMBL/GenBank/DDBJ databases">
        <title>Corchorus olitorius genome sequencing.</title>
        <authorList>
            <person name="Alam M."/>
            <person name="Haque M.S."/>
            <person name="Islam M.S."/>
            <person name="Emdad E.M."/>
            <person name="Islam M.M."/>
            <person name="Ahmed B."/>
            <person name="Halim A."/>
            <person name="Hossen Q.M.M."/>
            <person name="Hossain M.Z."/>
            <person name="Ahmed R."/>
            <person name="Khan M.M."/>
            <person name="Islam R."/>
            <person name="Rashid M.M."/>
            <person name="Khan S.A."/>
            <person name="Rahman M.S."/>
            <person name="Alam M."/>
            <person name="Yahiya A.S."/>
            <person name="Khan M.S."/>
            <person name="Azam M.S."/>
            <person name="Haque T."/>
            <person name="Lashkar M.Z.H."/>
            <person name="Akhand A.I."/>
            <person name="Morshed G."/>
            <person name="Roy S."/>
            <person name="Uddin K.S."/>
            <person name="Rabeya T."/>
            <person name="Hossain A.S."/>
            <person name="Chowdhury A."/>
            <person name="Snigdha A.R."/>
            <person name="Mortoza M.S."/>
            <person name="Matin S.A."/>
            <person name="Hoque S.M.E."/>
            <person name="Islam M.K."/>
            <person name="Roy D.K."/>
            <person name="Haider R."/>
            <person name="Moosa M.M."/>
            <person name="Elias S.M."/>
            <person name="Hasan A.M."/>
            <person name="Jahan S."/>
            <person name="Shafiuddin M."/>
            <person name="Mahmood N."/>
            <person name="Shommy N.S."/>
        </authorList>
    </citation>
    <scope>NUCLEOTIDE SEQUENCE [LARGE SCALE GENOMIC DNA]</scope>
    <source>
        <strain evidence="7">cv. O-4</strain>
    </source>
</reference>
<dbReference type="GO" id="GO:0043531">
    <property type="term" value="F:ADP binding"/>
    <property type="evidence" value="ECO:0007669"/>
    <property type="project" value="InterPro"/>
</dbReference>
<feature type="domain" description="Disease resistance R13L4/SHOC-2-like LRR" evidence="5">
    <location>
        <begin position="229"/>
        <end position="475"/>
    </location>
</feature>
<dbReference type="EMBL" id="AWUE01019036">
    <property type="protein sequence ID" value="OMO76948.1"/>
    <property type="molecule type" value="Genomic_DNA"/>
</dbReference>
<dbReference type="InterPro" id="IPR036388">
    <property type="entry name" value="WH-like_DNA-bd_sf"/>
</dbReference>
<comment type="caution">
    <text evidence="6">The sequence shown here is derived from an EMBL/GenBank/DDBJ whole genome shotgun (WGS) entry which is preliminary data.</text>
</comment>
<gene>
    <name evidence="6" type="ORF">COLO4_25428</name>
</gene>
<feature type="domain" description="Disease resistance protein winged helix" evidence="4">
    <location>
        <begin position="121"/>
        <end position="169"/>
    </location>
</feature>
<dbReference type="Pfam" id="PF00931">
    <property type="entry name" value="NB-ARC"/>
    <property type="match status" value="1"/>
</dbReference>
<keyword evidence="7" id="KW-1185">Reference proteome</keyword>
<dbReference type="InterPro" id="IPR002182">
    <property type="entry name" value="NB-ARC"/>
</dbReference>
<evidence type="ECO:0000256" key="2">
    <source>
        <dbReference type="ARBA" id="ARBA00022821"/>
    </source>
</evidence>
<protein>
    <submittedName>
        <fullName evidence="6">NB-ARC domain-containing protein</fullName>
    </submittedName>
</protein>
<keyword evidence="2" id="KW-0611">Plant defense</keyword>
<dbReference type="Gene3D" id="1.10.10.10">
    <property type="entry name" value="Winged helix-like DNA-binding domain superfamily/Winged helix DNA-binding domain"/>
    <property type="match status" value="1"/>
</dbReference>
<proteinExistence type="predicted"/>
<dbReference type="SUPFAM" id="SSF52540">
    <property type="entry name" value="P-loop containing nucleoside triphosphate hydrolases"/>
    <property type="match status" value="1"/>
</dbReference>
<evidence type="ECO:0000313" key="7">
    <source>
        <dbReference type="Proteomes" id="UP000187203"/>
    </source>
</evidence>
<evidence type="ECO:0000259" key="4">
    <source>
        <dbReference type="Pfam" id="PF23559"/>
    </source>
</evidence>
<dbReference type="Proteomes" id="UP000187203">
    <property type="component" value="Unassembled WGS sequence"/>
</dbReference>
<evidence type="ECO:0000259" key="5">
    <source>
        <dbReference type="Pfam" id="PF23598"/>
    </source>
</evidence>
<dbReference type="InterPro" id="IPR027417">
    <property type="entry name" value="P-loop_NTPase"/>
</dbReference>
<organism evidence="6 7">
    <name type="scientific">Corchorus olitorius</name>
    <dbReference type="NCBI Taxonomy" id="93759"/>
    <lineage>
        <taxon>Eukaryota</taxon>
        <taxon>Viridiplantae</taxon>
        <taxon>Streptophyta</taxon>
        <taxon>Embryophyta</taxon>
        <taxon>Tracheophyta</taxon>
        <taxon>Spermatophyta</taxon>
        <taxon>Magnoliopsida</taxon>
        <taxon>eudicotyledons</taxon>
        <taxon>Gunneridae</taxon>
        <taxon>Pentapetalae</taxon>
        <taxon>rosids</taxon>
        <taxon>malvids</taxon>
        <taxon>Malvales</taxon>
        <taxon>Malvaceae</taxon>
        <taxon>Grewioideae</taxon>
        <taxon>Apeibeae</taxon>
        <taxon>Corchorus</taxon>
    </lineage>
</organism>
<dbReference type="InterPro" id="IPR058922">
    <property type="entry name" value="WHD_DRP"/>
</dbReference>
<dbReference type="Gene3D" id="3.80.10.10">
    <property type="entry name" value="Ribonuclease Inhibitor"/>
    <property type="match status" value="1"/>
</dbReference>
<name>A0A1R3I2Z5_9ROSI</name>
<dbReference type="InterPro" id="IPR055414">
    <property type="entry name" value="LRR_R13L4/SHOC2-like"/>
</dbReference>
<accession>A0A1R3I2Z5</accession>
<dbReference type="PANTHER" id="PTHR23155">
    <property type="entry name" value="DISEASE RESISTANCE PROTEIN RP"/>
    <property type="match status" value="1"/>
</dbReference>
<feature type="domain" description="NB-ARC" evidence="3">
    <location>
        <begin position="19"/>
        <end position="83"/>
    </location>
</feature>
<dbReference type="PANTHER" id="PTHR23155:SF1205">
    <property type="entry name" value="DISEASE RESISTANCE PROTEIN RPM1"/>
    <property type="match status" value="1"/>
</dbReference>
<dbReference type="Pfam" id="PF23598">
    <property type="entry name" value="LRR_14"/>
    <property type="match status" value="1"/>
</dbReference>
<evidence type="ECO:0000256" key="1">
    <source>
        <dbReference type="ARBA" id="ARBA00022737"/>
    </source>
</evidence>
<evidence type="ECO:0000313" key="6">
    <source>
        <dbReference type="EMBL" id="OMO76948.1"/>
    </source>
</evidence>
<dbReference type="InterPro" id="IPR044974">
    <property type="entry name" value="Disease_R_plants"/>
</dbReference>
<sequence length="552" mass="63392">MVKEVCKHENEEVPTNYVESMSYKSIVETLVTYLQSRRYLIVIDDVWNIQFWQEIKIALPGGMCGSRVLVTTREEDVAPFQYGFVFALHILIHGEECSGKMSRLATGYCGLGQFDVFQEVNSRMEEKPEVVVENYLMKLISRSLLQVTRRNASGRPKAFKMHDLLREFALSISKEEKFVAVYDGRKGVEDNGIHRCSIMVKDKETKPAGNGVSQLRFLLNFFADENSKSSFNKMPSGFKLLRVLDLEDAPIHELPSSIVNLFNLRYLNLTKTQVKVIPKSIGKLLNLQILLLKFTKIQEFPQQIMKLQNLRHLCASYYILDDIDVECYKNIHVPSNNCMIKSLQVLSDVRAKDGLVKQLKGMTQLRRLSLDKLVEPDEKDLCFAIGKMEHLQNLTLSSSHKSHLKIDALGSAPPYLDKLSLVGKLAKVPYWFNTLQNLTFLSLQFSQLLEDVVSRLQALPNLSYPRLSDNAFQGERLCFVDGCKELRRMPYGSELDRPHLEKVIVYDVSMELVESLCRKGDDYHLRTRPPYITLTRPDDHESNSKWICKVHN</sequence>
<dbReference type="InterPro" id="IPR032675">
    <property type="entry name" value="LRR_dom_sf"/>
</dbReference>
<dbReference type="Gene3D" id="3.40.50.300">
    <property type="entry name" value="P-loop containing nucleotide triphosphate hydrolases"/>
    <property type="match status" value="1"/>
</dbReference>
<dbReference type="Pfam" id="PF23559">
    <property type="entry name" value="WHD_DRP"/>
    <property type="match status" value="1"/>
</dbReference>
<dbReference type="GO" id="GO:0098542">
    <property type="term" value="P:defense response to other organism"/>
    <property type="evidence" value="ECO:0007669"/>
    <property type="project" value="TreeGrafter"/>
</dbReference>
<dbReference type="OrthoDB" id="598235at2759"/>
<dbReference type="STRING" id="93759.A0A1R3I2Z5"/>
<dbReference type="AlphaFoldDB" id="A0A1R3I2Z5"/>
<dbReference type="SUPFAM" id="SSF52058">
    <property type="entry name" value="L domain-like"/>
    <property type="match status" value="1"/>
</dbReference>
<evidence type="ECO:0000259" key="3">
    <source>
        <dbReference type="Pfam" id="PF00931"/>
    </source>
</evidence>